<dbReference type="EMBL" id="BQNB010012036">
    <property type="protein sequence ID" value="GJS98339.1"/>
    <property type="molecule type" value="Genomic_DNA"/>
</dbReference>
<evidence type="ECO:0000313" key="1">
    <source>
        <dbReference type="EMBL" id="GJS98339.1"/>
    </source>
</evidence>
<dbReference type="Pfam" id="PF09713">
    <property type="entry name" value="A_thal_3526"/>
    <property type="match status" value="1"/>
</dbReference>
<organism evidence="1 2">
    <name type="scientific">Tanacetum coccineum</name>
    <dbReference type="NCBI Taxonomy" id="301880"/>
    <lineage>
        <taxon>Eukaryota</taxon>
        <taxon>Viridiplantae</taxon>
        <taxon>Streptophyta</taxon>
        <taxon>Embryophyta</taxon>
        <taxon>Tracheophyta</taxon>
        <taxon>Spermatophyta</taxon>
        <taxon>Magnoliopsida</taxon>
        <taxon>eudicotyledons</taxon>
        <taxon>Gunneridae</taxon>
        <taxon>Pentapetalae</taxon>
        <taxon>asterids</taxon>
        <taxon>campanulids</taxon>
        <taxon>Asterales</taxon>
        <taxon>Asteraceae</taxon>
        <taxon>Asteroideae</taxon>
        <taxon>Anthemideae</taxon>
        <taxon>Anthemidinae</taxon>
        <taxon>Tanacetum</taxon>
    </lineage>
</organism>
<dbReference type="NCBIfam" id="TIGR01589">
    <property type="entry name" value="A_thal_3526"/>
    <property type="match status" value="1"/>
</dbReference>
<sequence>MSTGEGRKVTPDDVERVKNMIEQCLMHYMNKKEVIDILYQQQQIEPDFTKIVWQTLEEQNQDFFKAYYPRLILKEQITKFNNLLRQQAAVINQLKNRHEVVVPSGQSYIPPMHQIPISTVQPPGGFDNVGQFTHTGMQHAYDTLAYTSYPVNMMMAQNPYDEMYEGTDNEMIPISNEFVSSFNSMDQCSHQLNRTLSDDLSRFLNANQDNLVDSHVTLVENQVDNKTLIIMPTNWESENSGSVQQSQTPWSNNFS</sequence>
<reference evidence="1" key="1">
    <citation type="journal article" date="2022" name="Int. J. Mol. Sci.">
        <title>Draft Genome of Tanacetum Coccineum: Genomic Comparison of Closely Related Tanacetum-Family Plants.</title>
        <authorList>
            <person name="Yamashiro T."/>
            <person name="Shiraishi A."/>
            <person name="Nakayama K."/>
            <person name="Satake H."/>
        </authorList>
    </citation>
    <scope>NUCLEOTIDE SEQUENCE</scope>
</reference>
<dbReference type="PANTHER" id="PTHR31871:SF62">
    <property type="entry name" value="ANGIOTENSIN-CONVERTING ENZYME 2"/>
    <property type="match status" value="1"/>
</dbReference>
<name>A0ABQ5A6S4_9ASTR</name>
<accession>A0ABQ5A6S4</accession>
<dbReference type="PANTHER" id="PTHR31871">
    <property type="entry name" value="OS02G0137100 PROTEIN"/>
    <property type="match status" value="1"/>
</dbReference>
<evidence type="ECO:0000313" key="2">
    <source>
        <dbReference type="Proteomes" id="UP001151760"/>
    </source>
</evidence>
<proteinExistence type="predicted"/>
<keyword evidence="2" id="KW-1185">Reference proteome</keyword>
<dbReference type="Proteomes" id="UP001151760">
    <property type="component" value="Unassembled WGS sequence"/>
</dbReference>
<dbReference type="InterPro" id="IPR006476">
    <property type="entry name" value="CHP01589_pln"/>
</dbReference>
<protein>
    <submittedName>
        <fullName evidence="1">Angiotensin-converting enzyme 2</fullName>
    </submittedName>
</protein>
<comment type="caution">
    <text evidence="1">The sequence shown here is derived from an EMBL/GenBank/DDBJ whole genome shotgun (WGS) entry which is preliminary data.</text>
</comment>
<gene>
    <name evidence="1" type="ORF">Tco_0819509</name>
</gene>
<reference evidence="1" key="2">
    <citation type="submission" date="2022-01" db="EMBL/GenBank/DDBJ databases">
        <authorList>
            <person name="Yamashiro T."/>
            <person name="Shiraishi A."/>
            <person name="Satake H."/>
            <person name="Nakayama K."/>
        </authorList>
    </citation>
    <scope>NUCLEOTIDE SEQUENCE</scope>
</reference>